<dbReference type="Pfam" id="PF12728">
    <property type="entry name" value="HTH_17"/>
    <property type="match status" value="1"/>
</dbReference>
<proteinExistence type="predicted"/>
<organism evidence="2 3">
    <name type="scientific">Sporolituus thermophilus DSM 23256</name>
    <dbReference type="NCBI Taxonomy" id="1123285"/>
    <lineage>
        <taxon>Bacteria</taxon>
        <taxon>Bacillati</taxon>
        <taxon>Bacillota</taxon>
        <taxon>Negativicutes</taxon>
        <taxon>Selenomonadales</taxon>
        <taxon>Sporomusaceae</taxon>
        <taxon>Sporolituus</taxon>
    </lineage>
</organism>
<feature type="domain" description="Helix-turn-helix" evidence="1">
    <location>
        <begin position="10"/>
        <end position="52"/>
    </location>
</feature>
<keyword evidence="3" id="KW-1185">Reference proteome</keyword>
<evidence type="ECO:0000259" key="1">
    <source>
        <dbReference type="Pfam" id="PF12728"/>
    </source>
</evidence>
<dbReference type="STRING" id="1123285.SAMN05660235_03007"/>
<dbReference type="InterPro" id="IPR041657">
    <property type="entry name" value="HTH_17"/>
</dbReference>
<dbReference type="Proteomes" id="UP000243333">
    <property type="component" value="Unassembled WGS sequence"/>
</dbReference>
<accession>A0A1G7PLR6</accession>
<dbReference type="AlphaFoldDB" id="A0A1G7PLR6"/>
<evidence type="ECO:0000313" key="3">
    <source>
        <dbReference type="Proteomes" id="UP000243333"/>
    </source>
</evidence>
<dbReference type="EMBL" id="FNBU01000042">
    <property type="protein sequence ID" value="SDF87352.1"/>
    <property type="molecule type" value="Genomic_DNA"/>
</dbReference>
<evidence type="ECO:0000313" key="2">
    <source>
        <dbReference type="EMBL" id="SDF87352.1"/>
    </source>
</evidence>
<dbReference type="OrthoDB" id="1684751at2"/>
<name>A0A1G7PLR6_9FIRM</name>
<reference evidence="3" key="1">
    <citation type="submission" date="2016-10" db="EMBL/GenBank/DDBJ databases">
        <authorList>
            <person name="Varghese N."/>
            <person name="Submissions S."/>
        </authorList>
    </citation>
    <scope>NUCLEOTIDE SEQUENCE [LARGE SCALE GENOMIC DNA]</scope>
    <source>
        <strain evidence="3">DSM 23256</strain>
    </source>
</reference>
<dbReference type="RefSeq" id="WP_093692234.1">
    <property type="nucleotide sequence ID" value="NZ_FNBU01000042.1"/>
</dbReference>
<protein>
    <submittedName>
        <fullName evidence="2">Helix-turn-helix domain-containing protein</fullName>
    </submittedName>
</protein>
<gene>
    <name evidence="2" type="ORF">SAMN05660235_03007</name>
</gene>
<sequence>MTTTREKKLYELPEVLDIVPMSRAGLYKAAKEGKIPTVKIGRRIFIPAWYIDKITSEPGQQNL</sequence>